<dbReference type="GO" id="GO:0016787">
    <property type="term" value="F:hydrolase activity"/>
    <property type="evidence" value="ECO:0007669"/>
    <property type="project" value="UniProtKB-KW"/>
</dbReference>
<dbReference type="Gene3D" id="3.40.50.1820">
    <property type="entry name" value="alpha/beta hydrolase"/>
    <property type="match status" value="1"/>
</dbReference>
<dbReference type="InterPro" id="IPR029058">
    <property type="entry name" value="AB_hydrolase_fold"/>
</dbReference>
<dbReference type="InterPro" id="IPR019826">
    <property type="entry name" value="Carboxylesterase_B_AS"/>
</dbReference>
<dbReference type="PROSITE" id="PS00122">
    <property type="entry name" value="CARBOXYLESTERASE_B_1"/>
    <property type="match status" value="1"/>
</dbReference>
<proteinExistence type="inferred from homology"/>
<evidence type="ECO:0000313" key="5">
    <source>
        <dbReference type="EMBL" id="KAH8981887.1"/>
    </source>
</evidence>
<name>A0AAD4Q6C5_9AGAM</name>
<organism evidence="5 6">
    <name type="scientific">Lactarius akahatsu</name>
    <dbReference type="NCBI Taxonomy" id="416441"/>
    <lineage>
        <taxon>Eukaryota</taxon>
        <taxon>Fungi</taxon>
        <taxon>Dikarya</taxon>
        <taxon>Basidiomycota</taxon>
        <taxon>Agaricomycotina</taxon>
        <taxon>Agaricomycetes</taxon>
        <taxon>Russulales</taxon>
        <taxon>Russulaceae</taxon>
        <taxon>Lactarius</taxon>
    </lineage>
</organism>
<feature type="domain" description="Carboxylesterase type B" evidence="4">
    <location>
        <begin position="58"/>
        <end position="504"/>
    </location>
</feature>
<evidence type="ECO:0000313" key="6">
    <source>
        <dbReference type="Proteomes" id="UP001201163"/>
    </source>
</evidence>
<dbReference type="Proteomes" id="UP001201163">
    <property type="component" value="Unassembled WGS sequence"/>
</dbReference>
<gene>
    <name evidence="5" type="ORF">EDB92DRAFT_2118009</name>
</gene>
<dbReference type="InterPro" id="IPR019819">
    <property type="entry name" value="Carboxylesterase_B_CS"/>
</dbReference>
<dbReference type="PROSITE" id="PS00941">
    <property type="entry name" value="CARBOXYLESTERASE_B_2"/>
    <property type="match status" value="1"/>
</dbReference>
<dbReference type="PANTHER" id="PTHR11559">
    <property type="entry name" value="CARBOXYLESTERASE"/>
    <property type="match status" value="1"/>
</dbReference>
<comment type="similarity">
    <text evidence="1 3">Belongs to the type-B carboxylesterase/lipase family.</text>
</comment>
<dbReference type="EC" id="3.1.1.-" evidence="3"/>
<protein>
    <recommendedName>
        <fullName evidence="3">Carboxylic ester hydrolase</fullName>
        <ecNumber evidence="3">3.1.1.-</ecNumber>
    </recommendedName>
</protein>
<comment type="caution">
    <text evidence="5">The sequence shown here is derived from an EMBL/GenBank/DDBJ whole genome shotgun (WGS) entry which is preliminary data.</text>
</comment>
<dbReference type="EMBL" id="JAKELL010000109">
    <property type="protein sequence ID" value="KAH8981887.1"/>
    <property type="molecule type" value="Genomic_DNA"/>
</dbReference>
<feature type="chain" id="PRO_5041777217" description="Carboxylic ester hydrolase" evidence="3">
    <location>
        <begin position="26"/>
        <end position="584"/>
    </location>
</feature>
<keyword evidence="3" id="KW-0732">Signal</keyword>
<evidence type="ECO:0000259" key="4">
    <source>
        <dbReference type="Pfam" id="PF00135"/>
    </source>
</evidence>
<evidence type="ECO:0000256" key="2">
    <source>
        <dbReference type="ARBA" id="ARBA00022801"/>
    </source>
</evidence>
<dbReference type="SUPFAM" id="SSF53474">
    <property type="entry name" value="alpha/beta-Hydrolases"/>
    <property type="match status" value="1"/>
</dbReference>
<dbReference type="InterPro" id="IPR002018">
    <property type="entry name" value="CarbesteraseB"/>
</dbReference>
<dbReference type="Pfam" id="PF00135">
    <property type="entry name" value="COesterase"/>
    <property type="match status" value="1"/>
</dbReference>
<keyword evidence="2 3" id="KW-0378">Hydrolase</keyword>
<dbReference type="InterPro" id="IPR050309">
    <property type="entry name" value="Type-B_Carboxylest/Lipase"/>
</dbReference>
<dbReference type="AlphaFoldDB" id="A0AAD4Q6C5"/>
<accession>A0AAD4Q6C5</accession>
<feature type="signal peptide" evidence="3">
    <location>
        <begin position="1"/>
        <end position="25"/>
    </location>
</feature>
<evidence type="ECO:0000256" key="1">
    <source>
        <dbReference type="ARBA" id="ARBA00005964"/>
    </source>
</evidence>
<reference evidence="5" key="1">
    <citation type="submission" date="2022-01" db="EMBL/GenBank/DDBJ databases">
        <title>Comparative genomics reveals a dynamic genome evolution in the ectomycorrhizal milk-cap (Lactarius) mushrooms.</title>
        <authorList>
            <consortium name="DOE Joint Genome Institute"/>
            <person name="Lebreton A."/>
            <person name="Tang N."/>
            <person name="Kuo A."/>
            <person name="LaButti K."/>
            <person name="Drula E."/>
            <person name="Barry K."/>
            <person name="Clum A."/>
            <person name="Lipzen A."/>
            <person name="Mousain D."/>
            <person name="Ng V."/>
            <person name="Wang R."/>
            <person name="Wang X."/>
            <person name="Dai Y."/>
            <person name="Henrissat B."/>
            <person name="Grigoriev I.V."/>
            <person name="Guerin-Laguette A."/>
            <person name="Yu F."/>
            <person name="Martin F.M."/>
        </authorList>
    </citation>
    <scope>NUCLEOTIDE SEQUENCE</scope>
    <source>
        <strain evidence="5">QP</strain>
    </source>
</reference>
<evidence type="ECO:0000256" key="3">
    <source>
        <dbReference type="RuleBase" id="RU361235"/>
    </source>
</evidence>
<keyword evidence="6" id="KW-1185">Reference proteome</keyword>
<sequence>MLTKRATLALFATRALFSLASPVNSFTIQVTVQDSGLALKSDDTCGDNALTAPRGPEDPEVKLDAGTFIGTEKGNTHQFLGIPFAYPPTGDRRLRQPEALPPYEGYNHIVQRYGNSCPQQAFTLPEAFDKVPQLGKAINGIYSDIMRDAEDCLTVNVVKPADANPDANYPVLVWIYGGGFEIGGPSTYDGGKVVERSIELKQPVIYVSINYRLSALGFLPGRQVKDEKVGNLGLQDQRVALRWVQKYISKFGGDPSKVTIWGESAGAISVAMQMITNKGNNENLFRGGVMQSGGPIPVGDIENGQRYYDFMVEKTGCKGRADTLDCLRKVPYATYKKAMDESPNMFSYQALMLAWLPRVDGVFLTEPPQHSVIRGNVANVPIITGNCDDEGSLFSFSSKNITQDYMKQYMMWNATDSEIDLLLKHYPDDQRAGSPFDTGYDNAFSPQFKRIAALQGDFVFHSPRRLLLERVAGKQKSWGFIHKRGKDIPFAGAFHGSDLVNSFAKLEPTKLSDLLNYIIWFTNKLDPNGDTRSGPKLTWPRWDPLKPKALIFQDDILFPRVIGDDNYRTDAMQFMKNISLIRRI</sequence>